<evidence type="ECO:0000313" key="3">
    <source>
        <dbReference type="EMBL" id="CAL1137183.1"/>
    </source>
</evidence>
<dbReference type="Proteomes" id="UP001152797">
    <property type="component" value="Unassembled WGS sequence"/>
</dbReference>
<keyword evidence="1" id="KW-0472">Membrane</keyword>
<feature type="transmembrane region" description="Helical" evidence="1">
    <location>
        <begin position="384"/>
        <end position="405"/>
    </location>
</feature>
<keyword evidence="5" id="KW-1185">Reference proteome</keyword>
<evidence type="ECO:0000313" key="5">
    <source>
        <dbReference type="Proteomes" id="UP001152797"/>
    </source>
</evidence>
<dbReference type="OrthoDB" id="413361at2759"/>
<keyword evidence="1" id="KW-1133">Transmembrane helix</keyword>
<reference evidence="3" key="2">
    <citation type="submission" date="2024-04" db="EMBL/GenBank/DDBJ databases">
        <authorList>
            <person name="Chen Y."/>
            <person name="Shah S."/>
            <person name="Dougan E. K."/>
            <person name="Thang M."/>
            <person name="Chan C."/>
        </authorList>
    </citation>
    <scope>NUCLEOTIDE SEQUENCE [LARGE SCALE GENOMIC DNA]</scope>
</reference>
<keyword evidence="1" id="KW-0812">Transmembrane</keyword>
<dbReference type="EMBL" id="CAMXCT030000836">
    <property type="protein sequence ID" value="CAL4771120.1"/>
    <property type="molecule type" value="Genomic_DNA"/>
</dbReference>
<organism evidence="2">
    <name type="scientific">Cladocopium goreaui</name>
    <dbReference type="NCBI Taxonomy" id="2562237"/>
    <lineage>
        <taxon>Eukaryota</taxon>
        <taxon>Sar</taxon>
        <taxon>Alveolata</taxon>
        <taxon>Dinophyceae</taxon>
        <taxon>Suessiales</taxon>
        <taxon>Symbiodiniaceae</taxon>
        <taxon>Cladocopium</taxon>
    </lineage>
</organism>
<evidence type="ECO:0000313" key="4">
    <source>
        <dbReference type="EMBL" id="CAL4771120.1"/>
    </source>
</evidence>
<dbReference type="EMBL" id="CAMXCT010000836">
    <property type="protein sequence ID" value="CAI3983808.1"/>
    <property type="molecule type" value="Genomic_DNA"/>
</dbReference>
<evidence type="ECO:0000256" key="1">
    <source>
        <dbReference type="SAM" id="Phobius"/>
    </source>
</evidence>
<protein>
    <submittedName>
        <fullName evidence="4">Copia protein</fullName>
    </submittedName>
</protein>
<name>A0A9P1FPN8_9DINO</name>
<dbReference type="AlphaFoldDB" id="A0A9P1FPN8"/>
<sequence length="560" mass="64083">MLISVNAHNACYNTAKKQLREKFNFKHWTHIDEREKLDFCGCSFVKTSYGYQLGQPDYFSKIKPIMIDPKRRDSAMAAQNEVSALRAVLGALHWPSTQNAPQLGATVATTEDLRDANKALKFSKVNNDVGLQFRPLGQISDMVLVAMSDVSWGIRREGHSQGGYLLMLAPKEILDGETTNYIILDWRSFRLPRVSRSSLNAESQACAAAMDSLEYTRTLIQGSLNADYTLQSPGEWVISKTALVVDAKALYDSIRAEVPQLSGDKRTKIEVMIVKEKMQECQTLLRWVSSEAQYADGMTKPSARQLLTDRLRTHMFKLQADENFVAAKKKTQQQREANARKFALSKAASKVGGLAHLIFISHIMPVTGSFVSDDASWSDDAMPLIVTMVMSFLTGCFCVWMLLGFPKVFQHAEPKRLAFRLPKRDKSVQCEMEYEAMSYISYQLHIEKEDKARLEDSFEREIETLESYAQDPVIELERQIYQVQDTLDRANQTNANMREFRDHELEFRREVFALHKANHFHVFDDCPILAPPVTMYVCKECEERREKENAEMDQYQHGWC</sequence>
<reference evidence="2" key="1">
    <citation type="submission" date="2022-10" db="EMBL/GenBank/DDBJ databases">
        <authorList>
            <person name="Chen Y."/>
            <person name="Dougan E. K."/>
            <person name="Chan C."/>
            <person name="Rhodes N."/>
            <person name="Thang M."/>
        </authorList>
    </citation>
    <scope>NUCLEOTIDE SEQUENCE</scope>
</reference>
<feature type="transmembrane region" description="Helical" evidence="1">
    <location>
        <begin position="351"/>
        <end position="372"/>
    </location>
</feature>
<evidence type="ECO:0000313" key="2">
    <source>
        <dbReference type="EMBL" id="CAI3983808.1"/>
    </source>
</evidence>
<gene>
    <name evidence="2" type="ORF">C1SCF055_LOCUS11389</name>
</gene>
<proteinExistence type="predicted"/>
<accession>A0A9P1FPN8</accession>
<dbReference type="EMBL" id="CAMXCT020000836">
    <property type="protein sequence ID" value="CAL1137183.1"/>
    <property type="molecule type" value="Genomic_DNA"/>
</dbReference>
<comment type="caution">
    <text evidence="2">The sequence shown here is derived from an EMBL/GenBank/DDBJ whole genome shotgun (WGS) entry which is preliminary data.</text>
</comment>